<dbReference type="PANTHER" id="PTHR12526:SF638">
    <property type="entry name" value="SPORE COAT PROTEIN SA"/>
    <property type="match status" value="1"/>
</dbReference>
<feature type="domain" description="Glycosyl transferase family 1" evidence="1">
    <location>
        <begin position="202"/>
        <end position="358"/>
    </location>
</feature>
<dbReference type="Pfam" id="PF00534">
    <property type="entry name" value="Glycos_transf_1"/>
    <property type="match status" value="1"/>
</dbReference>
<evidence type="ECO:0000259" key="2">
    <source>
        <dbReference type="Pfam" id="PF13439"/>
    </source>
</evidence>
<dbReference type="SUPFAM" id="SSF53756">
    <property type="entry name" value="UDP-Glycosyltransferase/glycogen phosphorylase"/>
    <property type="match status" value="1"/>
</dbReference>
<dbReference type="EMBL" id="CP081296">
    <property type="protein sequence ID" value="QZD93064.1"/>
    <property type="molecule type" value="Genomic_DNA"/>
</dbReference>
<dbReference type="Proteomes" id="UP000824300">
    <property type="component" value="Chromosome"/>
</dbReference>
<protein>
    <submittedName>
        <fullName evidence="3">Glycosyltransferase family 4 protein</fullName>
    </submittedName>
</protein>
<dbReference type="Pfam" id="PF13439">
    <property type="entry name" value="Glyco_transf_4"/>
    <property type="match status" value="1"/>
</dbReference>
<dbReference type="RefSeq" id="WP_221428753.1">
    <property type="nucleotide sequence ID" value="NZ_CP081296.1"/>
</dbReference>
<proteinExistence type="predicted"/>
<dbReference type="CDD" id="cd03801">
    <property type="entry name" value="GT4_PimA-like"/>
    <property type="match status" value="1"/>
</dbReference>
<evidence type="ECO:0000259" key="1">
    <source>
        <dbReference type="Pfam" id="PF00534"/>
    </source>
</evidence>
<evidence type="ECO:0000313" key="4">
    <source>
        <dbReference type="Proteomes" id="UP000824300"/>
    </source>
</evidence>
<organism evidence="3 4">
    <name type="scientific">Qipengyuania xiapuensis</name>
    <dbReference type="NCBI Taxonomy" id="2867236"/>
    <lineage>
        <taxon>Bacteria</taxon>
        <taxon>Pseudomonadati</taxon>
        <taxon>Pseudomonadota</taxon>
        <taxon>Alphaproteobacteria</taxon>
        <taxon>Sphingomonadales</taxon>
        <taxon>Erythrobacteraceae</taxon>
        <taxon>Qipengyuania</taxon>
    </lineage>
</organism>
<accession>A0ABX8ZYA2</accession>
<reference evidence="3 4" key="1">
    <citation type="submission" date="2021-08" db="EMBL/GenBank/DDBJ databases">
        <title>Comparative Genomics Analysis of the Genus Qipengyuania Reveals Extensive Genetic Diversity and Metabolic Versatility, Including the Description of Fifteen Novel Species.</title>
        <authorList>
            <person name="Liu Y."/>
        </authorList>
    </citation>
    <scope>NUCLEOTIDE SEQUENCE [LARGE SCALE GENOMIC DNA]</scope>
    <source>
        <strain evidence="3 4">1NDW3</strain>
    </source>
</reference>
<dbReference type="PANTHER" id="PTHR12526">
    <property type="entry name" value="GLYCOSYLTRANSFERASE"/>
    <property type="match status" value="1"/>
</dbReference>
<name>A0ABX8ZYA2_9SPHN</name>
<keyword evidence="4" id="KW-1185">Reference proteome</keyword>
<dbReference type="Gene3D" id="3.40.50.2000">
    <property type="entry name" value="Glycogen Phosphorylase B"/>
    <property type="match status" value="2"/>
</dbReference>
<evidence type="ECO:0000313" key="3">
    <source>
        <dbReference type="EMBL" id="QZD93064.1"/>
    </source>
</evidence>
<gene>
    <name evidence="3" type="ORF">K3162_03235</name>
</gene>
<dbReference type="InterPro" id="IPR001296">
    <property type="entry name" value="Glyco_trans_1"/>
</dbReference>
<dbReference type="InterPro" id="IPR028098">
    <property type="entry name" value="Glyco_trans_4-like_N"/>
</dbReference>
<feature type="domain" description="Glycosyltransferase subfamily 4-like N-terminal" evidence="2">
    <location>
        <begin position="36"/>
        <end position="189"/>
    </location>
</feature>
<sequence length="387" mass="42055">MNVAGLEARIAEKALTEEATVSSQTVWSVITSLTSGGAEMLVVNLNREFVKAGWRHHVIALCDATELGNSETTEAALRRRIEDTGGQFTSLKLPKSRNPLSAASPLRRLLRGEAPDVVHLHTARAVPMLALSRYRGPTCLTHHNSRLSFPRHIFPALDAYVDEYVAISPETEDIYARLSKRPVTTIPNGPGEDFAASEPRKSVGTPARILSVGAISEQKNYPLLLDVARRLAARLGNNEPPQFAIAGSGRSLEQFRAEAERLPNKDMVRFLGERGDVPDLLDETDIFLNTSLYEGQSVAILEAMAKGLPVVATDVPGNRDLIAHGKNGLLCPIDNPDAIAESILTLVRNSEIYSRLSAGALATGKRFSIGNTAARHIDLYRRLISAS</sequence>